<evidence type="ECO:0000256" key="4">
    <source>
        <dbReference type="ARBA" id="ARBA00023015"/>
    </source>
</evidence>
<dbReference type="Pfam" id="PF09637">
    <property type="entry name" value="Med18"/>
    <property type="match status" value="1"/>
</dbReference>
<dbReference type="PANTHER" id="PTHR13321:SF2">
    <property type="entry name" value="MEDIATOR OF RNA POLYMERASE II TRANSCRIPTION SUBUNIT 18"/>
    <property type="match status" value="1"/>
</dbReference>
<gene>
    <name evidence="11" type="primary">MED18_2</name>
    <name evidence="10 13 14" type="synonym">MED18</name>
    <name evidence="11" type="ORF">g.66848</name>
</gene>
<comment type="subunit">
    <text evidence="10">Component of the Mediator complex.</text>
</comment>
<dbReference type="Proteomes" id="UP000694866">
    <property type="component" value="Unplaced"/>
</dbReference>
<proteinExistence type="inferred from homology"/>
<evidence type="ECO:0000313" key="11">
    <source>
        <dbReference type="EMBL" id="JAG75360.1"/>
    </source>
</evidence>
<dbReference type="CTD" id="54797"/>
<dbReference type="EMBL" id="GBYB01005593">
    <property type="protein sequence ID" value="JAG75360.1"/>
    <property type="molecule type" value="Transcribed_RNA"/>
</dbReference>
<comment type="similarity">
    <text evidence="2 10">Belongs to the Mediator complex subunit 18 family.</text>
</comment>
<keyword evidence="7 10" id="KW-0539">Nucleus</keyword>
<evidence type="ECO:0000313" key="13">
    <source>
        <dbReference type="RefSeq" id="XP_011314324.1"/>
    </source>
</evidence>
<dbReference type="KEGG" id="fas:105273526"/>
<evidence type="ECO:0000256" key="9">
    <source>
        <dbReference type="ARBA" id="ARBA00032012"/>
    </source>
</evidence>
<dbReference type="RefSeq" id="XP_011314324.1">
    <property type="nucleotide sequence ID" value="XM_011316022.1"/>
</dbReference>
<organism evidence="11">
    <name type="scientific">Fopius arisanus</name>
    <dbReference type="NCBI Taxonomy" id="64838"/>
    <lineage>
        <taxon>Eukaryota</taxon>
        <taxon>Metazoa</taxon>
        <taxon>Ecdysozoa</taxon>
        <taxon>Arthropoda</taxon>
        <taxon>Hexapoda</taxon>
        <taxon>Insecta</taxon>
        <taxon>Pterygota</taxon>
        <taxon>Neoptera</taxon>
        <taxon>Endopterygota</taxon>
        <taxon>Hymenoptera</taxon>
        <taxon>Apocrita</taxon>
        <taxon>Ichneumonoidea</taxon>
        <taxon>Braconidae</taxon>
        <taxon>Opiinae</taxon>
        <taxon>Fopius</taxon>
    </lineage>
</organism>
<protein>
    <recommendedName>
        <fullName evidence="3 10">Mediator of RNA polymerase II transcription subunit 18</fullName>
    </recommendedName>
    <alternativeName>
        <fullName evidence="9 10">Mediator complex subunit 18</fullName>
    </alternativeName>
</protein>
<dbReference type="PANTHER" id="PTHR13321">
    <property type="entry name" value="MEDIATOR OF RNA POLYMERASE II TRANSCRIPTION, SUBUNIT 18"/>
    <property type="match status" value="1"/>
</dbReference>
<accession>A0A9R1TS92</accession>
<keyword evidence="12" id="KW-1185">Reference proteome</keyword>
<evidence type="ECO:0000256" key="10">
    <source>
        <dbReference type="RuleBase" id="RU364150"/>
    </source>
</evidence>
<dbReference type="GO" id="GO:0006357">
    <property type="term" value="P:regulation of transcription by RNA polymerase II"/>
    <property type="evidence" value="ECO:0007669"/>
    <property type="project" value="InterPro"/>
</dbReference>
<dbReference type="InterPro" id="IPR019095">
    <property type="entry name" value="Mediator_Med18"/>
</dbReference>
<dbReference type="GO" id="GO:0006369">
    <property type="term" value="P:termination of RNA polymerase II transcription"/>
    <property type="evidence" value="ECO:0007669"/>
    <property type="project" value="TreeGrafter"/>
</dbReference>
<keyword evidence="4 10" id="KW-0805">Transcription regulation</keyword>
<comment type="subcellular location">
    <subcellularLocation>
        <location evidence="1 10">Nucleus</location>
    </subcellularLocation>
</comment>
<dbReference type="Gene3D" id="2.40.320.10">
    <property type="entry name" value="Hypothetical Protein Pfu-838710-001"/>
    <property type="match status" value="1"/>
</dbReference>
<keyword evidence="6 10" id="KW-0804">Transcription</keyword>
<dbReference type="GO" id="GO:0070847">
    <property type="term" value="C:core mediator complex"/>
    <property type="evidence" value="ECO:0007669"/>
    <property type="project" value="TreeGrafter"/>
</dbReference>
<dbReference type="RefSeq" id="XP_011314325.1">
    <property type="nucleotide sequence ID" value="XM_011316023.1"/>
</dbReference>
<evidence type="ECO:0000256" key="1">
    <source>
        <dbReference type="ARBA" id="ARBA00004123"/>
    </source>
</evidence>
<evidence type="ECO:0000256" key="6">
    <source>
        <dbReference type="ARBA" id="ARBA00023163"/>
    </source>
</evidence>
<evidence type="ECO:0000313" key="12">
    <source>
        <dbReference type="Proteomes" id="UP000694866"/>
    </source>
</evidence>
<dbReference type="GeneID" id="105273526"/>
<dbReference type="OrthoDB" id="10018982at2759"/>
<accession>A0A0C9PVU2</accession>
<dbReference type="FunFam" id="2.40.320.10:FF:000001">
    <property type="entry name" value="Mediator of RNA polymerase II transcription subunit 18"/>
    <property type="match status" value="1"/>
</dbReference>
<evidence type="ECO:0000313" key="14">
    <source>
        <dbReference type="RefSeq" id="XP_011314325.1"/>
    </source>
</evidence>
<dbReference type="GO" id="GO:0016592">
    <property type="term" value="C:mediator complex"/>
    <property type="evidence" value="ECO:0007669"/>
    <property type="project" value="InterPro"/>
</dbReference>
<evidence type="ECO:0000256" key="8">
    <source>
        <dbReference type="ARBA" id="ARBA00025687"/>
    </source>
</evidence>
<reference evidence="13 14" key="2">
    <citation type="submission" date="2025-04" db="UniProtKB">
        <authorList>
            <consortium name="RefSeq"/>
        </authorList>
    </citation>
    <scope>IDENTIFICATION</scope>
    <source>
        <strain evidence="13 14">USDA-PBARC FA_bdor</strain>
        <tissue evidence="13 14">Whole organism</tissue>
    </source>
</reference>
<evidence type="ECO:0000256" key="3">
    <source>
        <dbReference type="ARBA" id="ARBA00019612"/>
    </source>
</evidence>
<comment type="function">
    <text evidence="8 10">Component of the Mediator complex, a coactivator involved in the regulated transcription of nearly all RNA polymerase II-dependent genes. Mediator functions as a bridge to convey information from gene-specific regulatory proteins to the basal RNA polymerase II transcription machinery. Mediator is recruited to promoters by direct interactions with regulatory proteins and serves as a scaffold for the assembly of a functional preinitiation complex with RNA polymerase II and the general transcription factors.</text>
</comment>
<dbReference type="GO" id="GO:0003712">
    <property type="term" value="F:transcription coregulator activity"/>
    <property type="evidence" value="ECO:0007669"/>
    <property type="project" value="InterPro"/>
</dbReference>
<sequence length="218" mass="24562">MGAPTSNAIDNLTQALKSNIIPNQEYLLQGSVLDSAVEILLQRLRGLCDNVDSGPEGFHDHEMCFSIRKGPPPEQPLLLRVRRALDCTDMPWQLRYIGQPELGDKSRPTIVRSSIDIGTSNTVVDFLTELGCRLDFEYILRGYMFRKGRMKITVSKIFKMGQGKLPDQVEAISQSYLVELSVLAPSGQDAIAEDMRIFAEQLKPLVQLEKIDYKRLVH</sequence>
<evidence type="ECO:0000256" key="7">
    <source>
        <dbReference type="ARBA" id="ARBA00023242"/>
    </source>
</evidence>
<evidence type="ECO:0000256" key="2">
    <source>
        <dbReference type="ARBA" id="ARBA00009814"/>
    </source>
</evidence>
<name>A0A0C9PVU2_9HYME</name>
<dbReference type="AlphaFoldDB" id="A0A0C9PVU2"/>
<reference evidence="11" key="1">
    <citation type="submission" date="2015-01" db="EMBL/GenBank/DDBJ databases">
        <title>Transcriptome Assembly of Fopius arisanus.</title>
        <authorList>
            <person name="Geib S."/>
        </authorList>
    </citation>
    <scope>NUCLEOTIDE SEQUENCE</scope>
</reference>
<keyword evidence="5 10" id="KW-0010">Activator</keyword>
<evidence type="ECO:0000256" key="5">
    <source>
        <dbReference type="ARBA" id="ARBA00023159"/>
    </source>
</evidence>
<accession>A0A9R1UAI4</accession>